<feature type="domain" description="Endonuclease/exonuclease/phosphatase" evidence="4">
    <location>
        <begin position="1031"/>
        <end position="1238"/>
    </location>
</feature>
<feature type="repeat" description="WD" evidence="3">
    <location>
        <begin position="400"/>
        <end position="434"/>
    </location>
</feature>
<proteinExistence type="predicted"/>
<dbReference type="Proteomes" id="UP000288805">
    <property type="component" value="Unassembled WGS sequence"/>
</dbReference>
<dbReference type="InterPro" id="IPR036691">
    <property type="entry name" value="Endo/exonu/phosph_ase_sf"/>
</dbReference>
<dbReference type="InterPro" id="IPR044630">
    <property type="entry name" value="SPA1/2/3/4"/>
</dbReference>
<dbReference type="InterPro" id="IPR001680">
    <property type="entry name" value="WD40_rpt"/>
</dbReference>
<name>A0A438JKE8_VITVI</name>
<dbReference type="SMART" id="SM00320">
    <property type="entry name" value="WD40"/>
    <property type="match status" value="4"/>
</dbReference>
<dbReference type="PANTHER" id="PTHR44218:SF1">
    <property type="entry name" value="PROTEIN SPA1-RELATED 3"/>
    <property type="match status" value="1"/>
</dbReference>
<evidence type="ECO:0000313" key="6">
    <source>
        <dbReference type="Proteomes" id="UP000288805"/>
    </source>
</evidence>
<comment type="caution">
    <text evidence="5">The sequence shown here is derived from an EMBL/GenBank/DDBJ whole genome shotgun (WGS) entry which is preliminary data.</text>
</comment>
<dbReference type="Gene3D" id="3.60.10.10">
    <property type="entry name" value="Endonuclease/exonuclease/phosphatase"/>
    <property type="match status" value="1"/>
</dbReference>
<sequence>MRNCCIEVLHSEFLNEPRDHLEEREALIKLTEDIEEQEVLLEFLLQVQQRKLVAADKLHGALSCLSSDIGEVMEQQMILNKKGGSFLKLKRDELSVFDKVDYPSQCLAGKGSASLGLRKRIRQGHDPHCVEDWSEHLDEVQKSETQSGNQEAILSKGSRLMKNFKKLESAYFSTRCKPSKPTEKMLTSSPISSTGWGSLVITEGSSVDNLVSKAGYNEGKGSRWINPFLEGLCKYLSFSNLKVRADLKQGDLLNSPNLVCSLSFDRDREFFATAGVNKKIKIFECDMILNENRDIHYPVTEMASQSKLSCICWNGYIKNQIVSSDFEGVVQVWDVSRSQRFMEMKEHEKRGGSIGTIKTKANVCCVQFPPDSARSLAIGSADHKVYCYDLRNTRIPLATLNGHSKTVSYVKFINSTTLVSASTDSSLKLWDLSTCTSRVLDSPLQTFTGHMNVKNFVGLSISDGYIATGSETNEEKSEQWRRGERGGCRSWFAVDSKSFEISISCIGGKLQGTILERSKGFSNWIRFGDSSLRCLLEGVEACCREEKFGKVVKSWEEEGRRFRLERHAKEAGRFILCSVRDLEAKRVGLGIVGAKEGKRGEAQAEEEEKNRSFVEVAKAKAGRIGDAVWIQLGGRALRSREKQLGRCLVGRWEAEFGRCPDLDCLRTWGRRLWNLKRGNQCWVRAVGLPLNFWNWEVFKKFGDSCGGLVAVDGDIANFTQLQWARLLVKTDERDLPGSLHLVVGSLCFAIQLWWEVLPWVSVAVPTQGRGWSKGDEGCMDLHMGRSVGHSRVQGSVGAVEEDRVEQVGAVSVSMAWVWRGIPRQPRLVEAIVGAASLVAVREKNGADEALLEEAFRYPHSETCSFLALGSGSFFFFFLWGEKKVFVANRELVVFEGPSFVNGEGSVDPLRVIWAYGKERDASIFLDEGVKESEGGEMLTKVVEKVLEEEDKGVLGSWMNGSFVKLFRCLGMPTEGFEGEILKLLRKMEERKNLKGVVAGKRRKFQKVTRSERIEKTGEFSELLWCWEKCRGANDCEKRKVIRALIKGQKLDLMCLQETKMQEMSRIIVRILGVGRCLDWKTLNSRGVSGGVLVLWDKRVLQLLEAEVGTFSVLCRFKSCEDDFCWNFSGVYGPTLKEKREVCWFELGAVRGLWGGPWCVAGDFNVVRFPEENSRRGRLTYSMRRFLEIIEDLELRVLPLHGGSFTWKGGLNNQSHSRIDWFLVSNEWEEHFSGAVQSVLSKPVSNHFPILLDGGESRGGPMLFRFENMWLKEEGFKERCRRDWNRLEFGKVEEVDARSGANEDFKKWALLEKISWRQKSREVWLREGDRNTSFFHKMANAQRRRNLLSRVGDLALGGCLLRDWSPMDAARLEEPFSEEFHNHGRFVRSLNATFIVLIPKKGVAEDLRDCMPISLVGGLYKWLAKVLANRLKMVVGKVVSKAQNAFVEGRQILDVVLVANELVEICVPLDDFDLILGVDFLLRDKVALIPHLGGLMVLEEKQPCFVKALRANDGGKGQPEMLSAIQLKKGLKKGQETYVAALIEINERQSVDVLDSVVKILKEFRDVMLAELPKELPPQRPIDHKIELLPGTKAPAQAPYRMPPAELLELRKQLKELLDAGLIQPSRAPYGVPVLFQKKHDGSLCMCVDYRALNKVTIKNKYLIPLAAELFDRLSKASYFTKLDLRSGYWQVRITVGDEEKTTCVTHMDHTSFW</sequence>
<dbReference type="SUPFAM" id="SSF56672">
    <property type="entry name" value="DNA/RNA polymerases"/>
    <property type="match status" value="1"/>
</dbReference>
<dbReference type="InterPro" id="IPR005135">
    <property type="entry name" value="Endo/exonuclease/phosphatase"/>
</dbReference>
<dbReference type="PROSITE" id="PS00678">
    <property type="entry name" value="WD_REPEATS_1"/>
    <property type="match status" value="1"/>
</dbReference>
<dbReference type="GO" id="GO:0009640">
    <property type="term" value="P:photomorphogenesis"/>
    <property type="evidence" value="ECO:0007669"/>
    <property type="project" value="InterPro"/>
</dbReference>
<reference evidence="5 6" key="1">
    <citation type="journal article" date="2018" name="PLoS Genet.">
        <title>Population sequencing reveals clonal diversity and ancestral inbreeding in the grapevine cultivar Chardonnay.</title>
        <authorList>
            <person name="Roach M.J."/>
            <person name="Johnson D.L."/>
            <person name="Bohlmann J."/>
            <person name="van Vuuren H.J."/>
            <person name="Jones S.J."/>
            <person name="Pretorius I.S."/>
            <person name="Schmidt S.A."/>
            <person name="Borneman A.R."/>
        </authorList>
    </citation>
    <scope>NUCLEOTIDE SEQUENCE [LARGE SCALE GENOMIC DNA]</scope>
    <source>
        <strain evidence="6">cv. Chardonnay</strain>
        <tissue evidence="5">Leaf</tissue>
    </source>
</reference>
<evidence type="ECO:0000256" key="1">
    <source>
        <dbReference type="ARBA" id="ARBA00022574"/>
    </source>
</evidence>
<dbReference type="Gene3D" id="3.10.10.10">
    <property type="entry name" value="HIV Type 1 Reverse Transcriptase, subunit A, domain 1"/>
    <property type="match status" value="1"/>
</dbReference>
<dbReference type="InterPro" id="IPR043128">
    <property type="entry name" value="Rev_trsase/Diguanyl_cyclase"/>
</dbReference>
<protein>
    <submittedName>
        <fullName evidence="5">Protein SPA1-related 3</fullName>
    </submittedName>
</protein>
<keyword evidence="1 3" id="KW-0853">WD repeat</keyword>
<organism evidence="5 6">
    <name type="scientific">Vitis vinifera</name>
    <name type="common">Grape</name>
    <dbReference type="NCBI Taxonomy" id="29760"/>
    <lineage>
        <taxon>Eukaryota</taxon>
        <taxon>Viridiplantae</taxon>
        <taxon>Streptophyta</taxon>
        <taxon>Embryophyta</taxon>
        <taxon>Tracheophyta</taxon>
        <taxon>Spermatophyta</taxon>
        <taxon>Magnoliopsida</taxon>
        <taxon>eudicotyledons</taxon>
        <taxon>Gunneridae</taxon>
        <taxon>Pentapetalae</taxon>
        <taxon>rosids</taxon>
        <taxon>Vitales</taxon>
        <taxon>Vitaceae</taxon>
        <taxon>Viteae</taxon>
        <taxon>Vitis</taxon>
    </lineage>
</organism>
<dbReference type="Gene3D" id="2.130.10.10">
    <property type="entry name" value="YVTN repeat-like/Quinoprotein amine dehydrogenase"/>
    <property type="match status" value="2"/>
</dbReference>
<dbReference type="PANTHER" id="PTHR44218">
    <property type="entry name" value="PROTEIN SPA1-RELATED 2"/>
    <property type="match status" value="1"/>
</dbReference>
<evidence type="ECO:0000256" key="3">
    <source>
        <dbReference type="PROSITE-ProRule" id="PRU00221"/>
    </source>
</evidence>
<accession>A0A438JKE8</accession>
<evidence type="ECO:0000313" key="5">
    <source>
        <dbReference type="EMBL" id="RVX09438.1"/>
    </source>
</evidence>
<dbReference type="PROSITE" id="PS50294">
    <property type="entry name" value="WD_REPEATS_REGION"/>
    <property type="match status" value="1"/>
</dbReference>
<gene>
    <name evidence="5" type="primary">SPA3_6</name>
    <name evidence="5" type="ORF">CK203_015282</name>
</gene>
<dbReference type="Pfam" id="PF00400">
    <property type="entry name" value="WD40"/>
    <property type="match status" value="2"/>
</dbReference>
<dbReference type="InterPro" id="IPR036322">
    <property type="entry name" value="WD40_repeat_dom_sf"/>
</dbReference>
<dbReference type="InterPro" id="IPR043502">
    <property type="entry name" value="DNA/RNA_pol_sf"/>
</dbReference>
<dbReference type="SUPFAM" id="SSF50978">
    <property type="entry name" value="WD40 repeat-like"/>
    <property type="match status" value="1"/>
</dbReference>
<dbReference type="SUPFAM" id="SSF56219">
    <property type="entry name" value="DNase I-like"/>
    <property type="match status" value="1"/>
</dbReference>
<dbReference type="CDD" id="cd01647">
    <property type="entry name" value="RT_LTR"/>
    <property type="match status" value="1"/>
</dbReference>
<dbReference type="Gene3D" id="3.30.70.270">
    <property type="match status" value="1"/>
</dbReference>
<evidence type="ECO:0000259" key="4">
    <source>
        <dbReference type="Pfam" id="PF03372"/>
    </source>
</evidence>
<dbReference type="Pfam" id="PF03372">
    <property type="entry name" value="Exo_endo_phos"/>
    <property type="match status" value="1"/>
</dbReference>
<dbReference type="EMBL" id="QGNW01000038">
    <property type="protein sequence ID" value="RVX09438.1"/>
    <property type="molecule type" value="Genomic_DNA"/>
</dbReference>
<keyword evidence="2" id="KW-0677">Repeat</keyword>
<evidence type="ECO:0000256" key="2">
    <source>
        <dbReference type="ARBA" id="ARBA00022737"/>
    </source>
</evidence>
<dbReference type="InterPro" id="IPR015943">
    <property type="entry name" value="WD40/YVTN_repeat-like_dom_sf"/>
</dbReference>
<dbReference type="PROSITE" id="PS50082">
    <property type="entry name" value="WD_REPEATS_2"/>
    <property type="match status" value="1"/>
</dbReference>
<dbReference type="InterPro" id="IPR019775">
    <property type="entry name" value="WD40_repeat_CS"/>
</dbReference>
<dbReference type="GO" id="GO:0003824">
    <property type="term" value="F:catalytic activity"/>
    <property type="evidence" value="ECO:0007669"/>
    <property type="project" value="InterPro"/>
</dbReference>